<dbReference type="EC" id="2.3.1.1" evidence="5 13"/>
<organism evidence="16 17">
    <name type="scientific">Endocarpon pusillum</name>
    <dbReference type="NCBI Taxonomy" id="364733"/>
    <lineage>
        <taxon>Eukaryota</taxon>
        <taxon>Fungi</taxon>
        <taxon>Dikarya</taxon>
        <taxon>Ascomycota</taxon>
        <taxon>Pezizomycotina</taxon>
        <taxon>Eurotiomycetes</taxon>
        <taxon>Chaetothyriomycetidae</taxon>
        <taxon>Verrucariales</taxon>
        <taxon>Verrucariaceae</taxon>
        <taxon>Endocarpon</taxon>
    </lineage>
</organism>
<keyword evidence="17" id="KW-1185">Reference proteome</keyword>
<dbReference type="GO" id="GO:0004042">
    <property type="term" value="F:L-glutamate N-acetyltransferase activity"/>
    <property type="evidence" value="ECO:0007669"/>
    <property type="project" value="InterPro"/>
</dbReference>
<dbReference type="EMBL" id="JAACFV010000044">
    <property type="protein sequence ID" value="KAF7509195.1"/>
    <property type="molecule type" value="Genomic_DNA"/>
</dbReference>
<evidence type="ECO:0000256" key="11">
    <source>
        <dbReference type="ARBA" id="ARBA00023315"/>
    </source>
</evidence>
<evidence type="ECO:0000256" key="7">
    <source>
        <dbReference type="ARBA" id="ARBA00022605"/>
    </source>
</evidence>
<dbReference type="PROSITE" id="PS51731">
    <property type="entry name" value="GNAT_NAGS"/>
    <property type="match status" value="1"/>
</dbReference>
<comment type="subcellular location">
    <subcellularLocation>
        <location evidence="2 13">Mitochondrion</location>
    </subcellularLocation>
</comment>
<evidence type="ECO:0000256" key="1">
    <source>
        <dbReference type="ARBA" id="ARBA00002294"/>
    </source>
</evidence>
<feature type="compositionally biased region" description="Polar residues" evidence="14">
    <location>
        <begin position="378"/>
        <end position="402"/>
    </location>
</feature>
<comment type="function">
    <text evidence="1 13">N-acetylglutamate synthase involved in arginine biosynthesis.</text>
</comment>
<dbReference type="GO" id="GO:0006526">
    <property type="term" value="P:L-arginine biosynthetic process"/>
    <property type="evidence" value="ECO:0007669"/>
    <property type="project" value="UniProtKB-UniPathway"/>
</dbReference>
<comment type="similarity">
    <text evidence="4 13">Belongs to the acetyltransferase family.</text>
</comment>
<comment type="pathway">
    <text evidence="3 13">Amino-acid biosynthesis; L-arginine biosynthesis; N(2)-acetyl-L-ornithine from L-glutamate: step 1/4.</text>
</comment>
<sequence length="725" mass="80431">MGQRVLTWSGIVNFTGSKSNLRPSRIKSCSRRKRCFSNEHITASRTQSKSQVQSRVQGQLAQKARDKQADREFFIDLLSSAATKRDAKAYITRLQTTSLERKDNGSHTKTSFYLESQIARPEVNLGTFFGHATAVGQSPKFSQYQKSESAAVTDQEQAHHLALVNIVDVPNLDDSVLQGIGLTLSQLCRLSITPCVVLDFRSSSNEAVQPSWRQQMVNQAERLEKAICKTSAASARILDYVYSLSDATSPPGIFSRRLLMAPIRSRLIPIILPLAFSCQTQTMTPINTHQAILALTREFAGLNVQSMQDEDPTSMTQRLEALQKQTSLDRFIILDPQGGIPHPALHGSNHVFLNMEQEYDDVRKELLAHAKAIEASSGRPTSLQDETISPSISDLHPNSLQTNREKVAQDDLVASTGPSRLDDTKSARSGFTRHLENLELLRAVLAYLPSTSSAIVTTPLEAAKSSKSSRQKPSISAVGTRTQRNPLIHNLLTDKPAFSASLPMGRLGRSNNSDKIASNLATSTFVKRGMPLTMIPDPRITPWTPDNQGERKLRLTDARIDLPRLVHLIDDSFNRKLDVEHYLARVNGRIAGLVIAGEYEGGALFTWETPPGASASNVSRQVPYLDKFAVLKRSQGAGGVADIVFNAMVRGCFPNGVCWRSRRDNPVNKWYFERARGTWKIPDTNWTMFWTTEGVEAGVGERFRDYEAVCRSVEPSWADQKKAAD</sequence>
<gene>
    <name evidence="16" type="ORF">GJ744_008255</name>
</gene>
<dbReference type="AlphaFoldDB" id="A0A8H7AQ85"/>
<keyword evidence="8 13" id="KW-0808">Transferase</keyword>
<evidence type="ECO:0000313" key="17">
    <source>
        <dbReference type="Proteomes" id="UP000606974"/>
    </source>
</evidence>
<feature type="region of interest" description="Disordered" evidence="14">
    <location>
        <begin position="373"/>
        <end position="427"/>
    </location>
</feature>
<dbReference type="FunFam" id="3.40.630.30:FF:000049">
    <property type="entry name" value="Amino-acid acetyltransferase, mitochondrial"/>
    <property type="match status" value="1"/>
</dbReference>
<dbReference type="Proteomes" id="UP000606974">
    <property type="component" value="Unassembled WGS sequence"/>
</dbReference>
<evidence type="ECO:0000313" key="16">
    <source>
        <dbReference type="EMBL" id="KAF7509195.1"/>
    </source>
</evidence>
<dbReference type="PIRSF" id="PIRSF007892">
    <property type="entry name" value="NAGS_fungal"/>
    <property type="match status" value="1"/>
</dbReference>
<evidence type="ECO:0000256" key="5">
    <source>
        <dbReference type="ARBA" id="ARBA00012697"/>
    </source>
</evidence>
<evidence type="ECO:0000256" key="12">
    <source>
        <dbReference type="ARBA" id="ARBA00048372"/>
    </source>
</evidence>
<dbReference type="GO" id="GO:0005759">
    <property type="term" value="C:mitochondrial matrix"/>
    <property type="evidence" value="ECO:0007669"/>
    <property type="project" value="TreeGrafter"/>
</dbReference>
<dbReference type="Pfam" id="PF04768">
    <property type="entry name" value="NAT"/>
    <property type="match status" value="1"/>
</dbReference>
<evidence type="ECO:0000256" key="6">
    <source>
        <dbReference type="ARBA" id="ARBA00018802"/>
    </source>
</evidence>
<feature type="domain" description="N-acetyltransferase" evidence="15">
    <location>
        <begin position="549"/>
        <end position="714"/>
    </location>
</feature>
<evidence type="ECO:0000256" key="9">
    <source>
        <dbReference type="ARBA" id="ARBA00022946"/>
    </source>
</evidence>
<accession>A0A8H7AQ85</accession>
<dbReference type="OrthoDB" id="5585968at2759"/>
<evidence type="ECO:0000256" key="3">
    <source>
        <dbReference type="ARBA" id="ARBA00004925"/>
    </source>
</evidence>
<name>A0A8H7AQ85_9EURO</name>
<comment type="caution">
    <text evidence="16">The sequence shown here is derived from an EMBL/GenBank/DDBJ whole genome shotgun (WGS) entry which is preliminary data.</text>
</comment>
<keyword evidence="11 13" id="KW-0012">Acyltransferase</keyword>
<proteinExistence type="inferred from homology"/>
<comment type="catalytic activity">
    <reaction evidence="12 13">
        <text>L-glutamate + acetyl-CoA = N-acetyl-L-glutamate + CoA + H(+)</text>
        <dbReference type="Rhea" id="RHEA:24292"/>
        <dbReference type="ChEBI" id="CHEBI:15378"/>
        <dbReference type="ChEBI" id="CHEBI:29985"/>
        <dbReference type="ChEBI" id="CHEBI:44337"/>
        <dbReference type="ChEBI" id="CHEBI:57287"/>
        <dbReference type="ChEBI" id="CHEBI:57288"/>
        <dbReference type="EC" id="2.3.1.1"/>
    </reaction>
</comment>
<evidence type="ECO:0000256" key="8">
    <source>
        <dbReference type="ARBA" id="ARBA00022679"/>
    </source>
</evidence>
<keyword evidence="10 13" id="KW-0496">Mitochondrion</keyword>
<dbReference type="InterPro" id="IPR006855">
    <property type="entry name" value="Vertebrate-like_GNAT_dom"/>
</dbReference>
<keyword evidence="7 13" id="KW-0028">Amino-acid biosynthesis</keyword>
<evidence type="ECO:0000256" key="2">
    <source>
        <dbReference type="ARBA" id="ARBA00004173"/>
    </source>
</evidence>
<reference evidence="16" key="1">
    <citation type="submission" date="2020-02" db="EMBL/GenBank/DDBJ databases">
        <authorList>
            <person name="Palmer J.M."/>
        </authorList>
    </citation>
    <scope>NUCLEOTIDE SEQUENCE</scope>
    <source>
        <strain evidence="16">EPUS1.4</strain>
        <tissue evidence="16">Thallus</tissue>
    </source>
</reference>
<evidence type="ECO:0000259" key="15">
    <source>
        <dbReference type="PROSITE" id="PS51731"/>
    </source>
</evidence>
<dbReference type="Gene3D" id="3.40.630.30">
    <property type="match status" value="1"/>
</dbReference>
<evidence type="ECO:0000256" key="14">
    <source>
        <dbReference type="SAM" id="MobiDB-lite"/>
    </source>
</evidence>
<protein>
    <recommendedName>
        <fullName evidence="6 13">Amino-acid acetyltransferase, mitochondrial</fullName>
        <ecNumber evidence="5 13">2.3.1.1</ecNumber>
    </recommendedName>
    <alternativeName>
        <fullName evidence="13">Glutamate N-acetyltransferase</fullName>
    </alternativeName>
    <alternativeName>
        <fullName evidence="13">N-acetylglutamate synthase</fullName>
    </alternativeName>
</protein>
<dbReference type="PANTHER" id="PTHR23342:SF4">
    <property type="entry name" value="AMINO-ACID ACETYLTRANSFERASE, MITOCHONDRIAL"/>
    <property type="match status" value="1"/>
</dbReference>
<evidence type="ECO:0000256" key="4">
    <source>
        <dbReference type="ARBA" id="ARBA00008694"/>
    </source>
</evidence>
<evidence type="ECO:0000256" key="10">
    <source>
        <dbReference type="ARBA" id="ARBA00023128"/>
    </source>
</evidence>
<evidence type="ECO:0000256" key="13">
    <source>
        <dbReference type="PIRNR" id="PIRNR007892"/>
    </source>
</evidence>
<dbReference type="InterPro" id="IPR011190">
    <property type="entry name" value="GlcNAc_Synth_fun"/>
</dbReference>
<keyword evidence="9" id="KW-0809">Transit peptide</keyword>
<dbReference type="UniPathway" id="UPA00068">
    <property type="reaction ID" value="UER00106"/>
</dbReference>
<dbReference type="GO" id="GO:0006592">
    <property type="term" value="P:ornithine biosynthetic process"/>
    <property type="evidence" value="ECO:0007669"/>
    <property type="project" value="TreeGrafter"/>
</dbReference>
<dbReference type="PANTHER" id="PTHR23342">
    <property type="entry name" value="N-ACETYLGLUTAMATE SYNTHASE"/>
    <property type="match status" value="1"/>
</dbReference>